<dbReference type="Gene3D" id="3.30.160.330">
    <property type="match status" value="1"/>
</dbReference>
<evidence type="ECO:0000256" key="8">
    <source>
        <dbReference type="ARBA" id="ARBA00022830"/>
    </source>
</evidence>
<dbReference type="GO" id="GO:0030430">
    <property type="term" value="C:host cell cytoplasm"/>
    <property type="evidence" value="ECO:0007669"/>
    <property type="project" value="UniProtKB-SubCell"/>
</dbReference>
<comment type="function">
    <text evidence="18">Plays a role in viral genome replication by driving entry of quiescent cells into the cell cycle. Stimulation of progression from G1 to S phase allows the virus to efficiently use the cellular DNA replicating machinery to achieve viral genome replication. E7 protein has both transforming and trans-activating activities. Induces the disassembly of the E2F1 transcription factor from RB1, with subsequent transcriptional activation of E2F1-regulated S-phase genes. Interferes with host histone deacetylation mediated by HDAC1 and HDAC2, leading to transcription activation. Plays also a role in the inhibition of both antiviral and antiproliferative functions of host interferon alpha. Interaction with host TMEM173/STING impairs the ability of TMEM173/STING to sense cytosolic DNA and promote the production of type I interferon (IFN-alpha and IFN-beta).</text>
</comment>
<comment type="function">
    <text evidence="19">E7 protein has both transforming and trans-activating activities.</text>
</comment>
<comment type="caution">
    <text evidence="18">Lacks conserved residue(s) required for the propagation of feature annotation.</text>
</comment>
<dbReference type="GO" id="GO:0008270">
    <property type="term" value="F:zinc ion binding"/>
    <property type="evidence" value="ECO:0007669"/>
    <property type="project" value="UniProtKB-KW"/>
</dbReference>
<keyword evidence="4 18" id="KW-0945">Host-virus interaction</keyword>
<keyword evidence="16 18" id="KW-0899">Viral immunoevasion</keyword>
<dbReference type="GO" id="GO:0019904">
    <property type="term" value="F:protein domain specific binding"/>
    <property type="evidence" value="ECO:0007669"/>
    <property type="project" value="UniProtKB-UniRule"/>
</dbReference>
<evidence type="ECO:0000256" key="7">
    <source>
        <dbReference type="ARBA" id="ARBA00022771"/>
    </source>
</evidence>
<evidence type="ECO:0000313" key="21">
    <source>
        <dbReference type="Proteomes" id="UP000157251"/>
    </source>
</evidence>
<keyword evidence="21" id="KW-1185">Reference proteome</keyword>
<dbReference type="EMBL" id="HG530535">
    <property type="protein sequence ID" value="CDI44918.1"/>
    <property type="molecule type" value="Genomic_DNA"/>
</dbReference>
<keyword evidence="12 18" id="KW-0010">Activator</keyword>
<evidence type="ECO:0000256" key="2">
    <source>
        <dbReference type="ARBA" id="ARBA00022518"/>
    </source>
</evidence>
<comment type="PTM">
    <text evidence="18">Highly phosphorylated.</text>
</comment>
<keyword evidence="14 18" id="KW-1035">Host cytoplasm</keyword>
<keyword evidence="1 18" id="KW-1121">Modulation of host cell cycle by virus</keyword>
<sequence>MIGPSHSIDDIELDLHDLVLPANLISEESLSPDSDPEEEEQLPFRVETSCKSCGTGVRFSVCATQAAIRTLQVLLQQELSLLCLRCARNILQNGRSH</sequence>
<keyword evidence="13 18" id="KW-0804">Transcription</keyword>
<evidence type="ECO:0000256" key="17">
    <source>
        <dbReference type="ARBA" id="ARBA00023309"/>
    </source>
</evidence>
<evidence type="ECO:0000256" key="18">
    <source>
        <dbReference type="HAMAP-Rule" id="MF_04004"/>
    </source>
</evidence>
<organism evidence="20 21">
    <name type="scientific">Human papillomavirus 184</name>
    <dbReference type="NCBI Taxonomy" id="1472343"/>
    <lineage>
        <taxon>Viruses</taxon>
        <taxon>Monodnaviria</taxon>
        <taxon>Shotokuvirae</taxon>
        <taxon>Cossaviricota</taxon>
        <taxon>Papovaviricetes</taxon>
        <taxon>Zurhausenvirales</taxon>
        <taxon>Papillomaviridae</taxon>
        <taxon>Firstpapillomavirinae</taxon>
        <taxon>Gammapapillomavirus</taxon>
        <taxon>Gammapapillomavirus 25</taxon>
    </lineage>
</organism>
<dbReference type="GO" id="GO:0003677">
    <property type="term" value="F:DNA binding"/>
    <property type="evidence" value="ECO:0007669"/>
    <property type="project" value="UniProtKB-UniRule"/>
</dbReference>
<dbReference type="KEGG" id="vg:37619571"/>
<name>U6EJJ4_9PAPI</name>
<dbReference type="GO" id="GO:0052170">
    <property type="term" value="P:symbiont-mediated suppression of host innate immune response"/>
    <property type="evidence" value="ECO:0007669"/>
    <property type="project" value="UniProtKB-KW"/>
</dbReference>
<keyword evidence="9 18" id="KW-0862">Zinc</keyword>
<evidence type="ECO:0000313" key="20">
    <source>
        <dbReference type="EMBL" id="CDI44918.1"/>
    </source>
</evidence>
<gene>
    <name evidence="18 20" type="primary">E7</name>
</gene>
<dbReference type="SUPFAM" id="SSF161234">
    <property type="entry name" value="E7 C-terminal domain-like"/>
    <property type="match status" value="1"/>
</dbReference>
<dbReference type="GO" id="GO:0039502">
    <property type="term" value="P:symbiont-mediated suppression of host type I interferon-mediated signaling pathway"/>
    <property type="evidence" value="ECO:0007669"/>
    <property type="project" value="UniProtKB-UniRule"/>
</dbReference>
<keyword evidence="15" id="KW-0922">Interferon antiviral system evasion</keyword>
<dbReference type="Proteomes" id="UP000157251">
    <property type="component" value="Segment"/>
</dbReference>
<feature type="short sequence motif" description="Nuclear export signal" evidence="18">
    <location>
        <begin position="68"/>
        <end position="76"/>
    </location>
</feature>
<comment type="subunit">
    <text evidence="18">Homodimer. Homooligomer. Interacts with host RB1; this interaction induces dissociation of RB1-E2F1 complex thereby disrupting RB1 activity. Interacts with host EP300; this interaction represses EP300 transcriptional activity. Interacts with protein E2; this interaction inhibits E7 oncogenic activity. Interacts with host TMEM173/STING; this interaction impairs the ability of TMEM173/STING to sense cytosolic DNA and promote the production of type I interferon (IFN-alpha and IFN-beta).</text>
</comment>
<keyword evidence="5 18" id="KW-1090">Inhibition of host innate immune response by virus</keyword>
<keyword evidence="10 18" id="KW-0805">Transcription regulation</keyword>
<dbReference type="InterPro" id="IPR000148">
    <property type="entry name" value="Papilloma_E7"/>
</dbReference>
<comment type="domain">
    <text evidence="18">The E7 terminal domain is an intrinsically disordered domain, whose flexibility and conformational transitions confer target adaptability to the oncoprotein. It allows adaptation to a variety of protein targets and exposes the PEST degradation sequence that regulates its turnover in the cell.</text>
</comment>
<keyword evidence="6 18" id="KW-0479">Metal-binding</keyword>
<protein>
    <recommendedName>
        <fullName evidence="18 19">Protein E7</fullName>
    </recommendedName>
</protein>
<evidence type="ECO:0000256" key="13">
    <source>
        <dbReference type="ARBA" id="ARBA00023163"/>
    </source>
</evidence>
<evidence type="ECO:0000256" key="4">
    <source>
        <dbReference type="ARBA" id="ARBA00022581"/>
    </source>
</evidence>
<dbReference type="Pfam" id="PF00527">
    <property type="entry name" value="E7"/>
    <property type="match status" value="1"/>
</dbReference>
<evidence type="ECO:0000256" key="5">
    <source>
        <dbReference type="ARBA" id="ARBA00022632"/>
    </source>
</evidence>
<evidence type="ECO:0000256" key="9">
    <source>
        <dbReference type="ARBA" id="ARBA00022833"/>
    </source>
</evidence>
<evidence type="ECO:0000256" key="19">
    <source>
        <dbReference type="PIRNR" id="PIRNR003407"/>
    </source>
</evidence>
<proteinExistence type="inferred from homology"/>
<dbReference type="GeneID" id="37619571"/>
<evidence type="ECO:0000256" key="10">
    <source>
        <dbReference type="ARBA" id="ARBA00023015"/>
    </source>
</evidence>
<keyword evidence="7 18" id="KW-0863">Zinc-finger</keyword>
<comment type="similarity">
    <text evidence="18 19">Belongs to the papillomaviridae E7 protein family.</text>
</comment>
<evidence type="ECO:0000256" key="14">
    <source>
        <dbReference type="ARBA" id="ARBA00023200"/>
    </source>
</evidence>
<evidence type="ECO:0000256" key="15">
    <source>
        <dbReference type="ARBA" id="ARBA00023258"/>
    </source>
</evidence>
<evidence type="ECO:0000256" key="3">
    <source>
        <dbReference type="ARBA" id="ARBA00022562"/>
    </source>
</evidence>
<dbReference type="GO" id="GO:0039645">
    <property type="term" value="P:symbiont-mediated perturbation of host cell cycle G1/S transition checkpoint"/>
    <property type="evidence" value="ECO:0007669"/>
    <property type="project" value="UniProtKB-UniRule"/>
</dbReference>
<keyword evidence="8 18" id="KW-1114">Inhibition of host interferon signaling pathway by virus</keyword>
<dbReference type="GO" id="GO:0006351">
    <property type="term" value="P:DNA-templated transcription"/>
    <property type="evidence" value="ECO:0007669"/>
    <property type="project" value="UniProtKB-UniRule"/>
</dbReference>
<evidence type="ECO:0000256" key="1">
    <source>
        <dbReference type="ARBA" id="ARBA00022504"/>
    </source>
</evidence>
<evidence type="ECO:0000256" key="12">
    <source>
        <dbReference type="ARBA" id="ARBA00023159"/>
    </source>
</evidence>
<dbReference type="RefSeq" id="YP_009508230.1">
    <property type="nucleotide sequence ID" value="NC_038914.1"/>
</dbReference>
<evidence type="ECO:0000256" key="16">
    <source>
        <dbReference type="ARBA" id="ARBA00023280"/>
    </source>
</evidence>
<keyword evidence="3 18" id="KW-1048">Host nucleus</keyword>
<evidence type="ECO:0000256" key="11">
    <source>
        <dbReference type="ARBA" id="ARBA00023125"/>
    </source>
</evidence>
<dbReference type="PIRSF" id="PIRSF003407">
    <property type="entry name" value="Papvi_E7"/>
    <property type="match status" value="1"/>
</dbReference>
<reference evidence="20 21" key="1">
    <citation type="submission" date="2013-09" db="EMBL/GenBank/DDBJ databases">
        <title>Novel Human papillomavirus causing verruca vulgaris.</title>
        <authorList>
            <person name="Kocjan B.J."/>
            <person name="Hozjak L."/>
            <person name="Poljak M."/>
        </authorList>
    </citation>
    <scope>NUCLEOTIDE SEQUENCE [LARGE SCALE GENOMIC DNA]</scope>
    <source>
        <strain evidence="20">SIBX17</strain>
    </source>
</reference>
<dbReference type="GO" id="GO:0003700">
    <property type="term" value="F:DNA-binding transcription factor activity"/>
    <property type="evidence" value="ECO:0007669"/>
    <property type="project" value="UniProtKB-UniRule"/>
</dbReference>
<keyword evidence="2 18" id="KW-0244">Early protein</keyword>
<keyword evidence="17 18" id="KW-1078">G1/S host cell cycle checkpoint dysregulation by virus</keyword>
<feature type="zinc finger region" evidence="18">
    <location>
        <begin position="50"/>
        <end position="86"/>
    </location>
</feature>
<dbReference type="GO" id="GO:0042025">
    <property type="term" value="C:host cell nucleus"/>
    <property type="evidence" value="ECO:0007669"/>
    <property type="project" value="UniProtKB-SubCell"/>
</dbReference>
<dbReference type="OrthoDB" id="28045at10239"/>
<dbReference type="HAMAP" id="MF_04004">
    <property type="entry name" value="PPV_E7"/>
    <property type="match status" value="1"/>
</dbReference>
<keyword evidence="11 18" id="KW-0238">DNA-binding</keyword>
<accession>U6EJJ4</accession>
<comment type="subcellular location">
    <subcellularLocation>
        <location evidence="18">Host cytoplasm</location>
    </subcellularLocation>
    <subcellularLocation>
        <location evidence="18">Host nucleus</location>
    </subcellularLocation>
    <text evidence="18">Predominantly found in the host nucleus.</text>
</comment>
<evidence type="ECO:0000256" key="6">
    <source>
        <dbReference type="ARBA" id="ARBA00022723"/>
    </source>
</evidence>